<dbReference type="Proteomes" id="UP000070133">
    <property type="component" value="Unassembled WGS sequence"/>
</dbReference>
<feature type="transmembrane region" description="Helical" evidence="3">
    <location>
        <begin position="276"/>
        <end position="300"/>
    </location>
</feature>
<evidence type="ECO:0000256" key="3">
    <source>
        <dbReference type="SAM" id="Phobius"/>
    </source>
</evidence>
<dbReference type="PANTHER" id="PTHR11360:SF234">
    <property type="entry name" value="MFS-TYPE TRANSPORTER DBAD-RELATED"/>
    <property type="match status" value="1"/>
</dbReference>
<reference evidence="5 6" key="1">
    <citation type="submission" date="2015-07" db="EMBL/GenBank/DDBJ databases">
        <title>Comparative genomics of the Sigatoka disease complex on banana suggests a link between parallel evolutionary changes in Pseudocercospora fijiensis and Pseudocercospora eumusae and increased virulence on the banana host.</title>
        <authorList>
            <person name="Chang T.-C."/>
            <person name="Salvucci A."/>
            <person name="Crous P.W."/>
            <person name="Stergiopoulos I."/>
        </authorList>
    </citation>
    <scope>NUCLEOTIDE SEQUENCE [LARGE SCALE GENOMIC DNA]</scope>
    <source>
        <strain evidence="5 6">CBS 114824</strain>
    </source>
</reference>
<evidence type="ECO:0000313" key="6">
    <source>
        <dbReference type="Proteomes" id="UP000070133"/>
    </source>
</evidence>
<keyword evidence="3" id="KW-0812">Transmembrane</keyword>
<protein>
    <recommendedName>
        <fullName evidence="4">Major facilitator superfamily (MFS) profile domain-containing protein</fullName>
    </recommendedName>
</protein>
<keyword evidence="3" id="KW-0472">Membrane</keyword>
<comment type="subcellular location">
    <subcellularLocation>
        <location evidence="1">Membrane</location>
        <topology evidence="1">Multi-pass membrane protein</topology>
    </subcellularLocation>
</comment>
<gene>
    <name evidence="5" type="ORF">AC578_1526</name>
</gene>
<dbReference type="AlphaFoldDB" id="A0A139GXU3"/>
<dbReference type="InterPro" id="IPR036259">
    <property type="entry name" value="MFS_trans_sf"/>
</dbReference>
<dbReference type="OrthoDB" id="6509908at2759"/>
<keyword evidence="6" id="KW-1185">Reference proteome</keyword>
<dbReference type="EMBL" id="LFZN01000241">
    <property type="protein sequence ID" value="KXS95001.1"/>
    <property type="molecule type" value="Genomic_DNA"/>
</dbReference>
<feature type="transmembrane region" description="Helical" evidence="3">
    <location>
        <begin position="184"/>
        <end position="202"/>
    </location>
</feature>
<feature type="transmembrane region" description="Helical" evidence="3">
    <location>
        <begin position="20"/>
        <end position="42"/>
    </location>
</feature>
<feature type="transmembrane region" description="Helical" evidence="3">
    <location>
        <begin position="149"/>
        <end position="172"/>
    </location>
</feature>
<dbReference type="InterPro" id="IPR020846">
    <property type="entry name" value="MFS_dom"/>
</dbReference>
<organism evidence="5 6">
    <name type="scientific">Pseudocercospora eumusae</name>
    <dbReference type="NCBI Taxonomy" id="321146"/>
    <lineage>
        <taxon>Eukaryota</taxon>
        <taxon>Fungi</taxon>
        <taxon>Dikarya</taxon>
        <taxon>Ascomycota</taxon>
        <taxon>Pezizomycotina</taxon>
        <taxon>Dothideomycetes</taxon>
        <taxon>Dothideomycetidae</taxon>
        <taxon>Mycosphaerellales</taxon>
        <taxon>Mycosphaerellaceae</taxon>
        <taxon>Pseudocercospora</taxon>
    </lineage>
</organism>
<comment type="similarity">
    <text evidence="2">Belongs to the major facilitator superfamily. Monocarboxylate porter (TC 2.A.1.13) family.</text>
</comment>
<dbReference type="PROSITE" id="PS50850">
    <property type="entry name" value="MFS"/>
    <property type="match status" value="1"/>
</dbReference>
<dbReference type="InterPro" id="IPR011701">
    <property type="entry name" value="MFS"/>
</dbReference>
<accession>A0A139GXU3</accession>
<sequence>MALISAIAGPVYDLGHLRLLLIAGTLLVGVGQLGPTFCHAYWQVFLTQGVAIGCGGGLLFLPAVAVLPQYFKSKLGLAFGIATAGSSAGAAIYPVVLRQLLNRIGFAWAVRTMALIVLGTLLVPNVVLRYRTKPRQIRAILDLNSLKDGTYVLFIILGFVPFAGFFSVYIWLSLFSLKFTNEQMAFYVVAIFNAASCFGRILPNMVADYVGPFNVITIGSLAAGTLLLNMIAIKSLAGMIVMAVLLGITGGVYIGTTPLCFNALTDDKRLLGTRMGMGYAVLGFGVLVGGPGAGAMLGAAEPLHWSGVWTLSGVMCCFGALGYTVVRVAKYGMPILQKV</sequence>
<dbReference type="GO" id="GO:0016020">
    <property type="term" value="C:membrane"/>
    <property type="evidence" value="ECO:0007669"/>
    <property type="project" value="UniProtKB-SubCell"/>
</dbReference>
<dbReference type="InterPro" id="IPR050327">
    <property type="entry name" value="Proton-linked_MCT"/>
</dbReference>
<feature type="transmembrane region" description="Helical" evidence="3">
    <location>
        <begin position="48"/>
        <end position="68"/>
    </location>
</feature>
<dbReference type="Pfam" id="PF07690">
    <property type="entry name" value="MFS_1"/>
    <property type="match status" value="1"/>
</dbReference>
<feature type="transmembrane region" description="Helical" evidence="3">
    <location>
        <begin position="108"/>
        <end position="128"/>
    </location>
</feature>
<feature type="transmembrane region" description="Helical" evidence="3">
    <location>
        <begin position="306"/>
        <end position="326"/>
    </location>
</feature>
<dbReference type="Gene3D" id="1.20.1250.20">
    <property type="entry name" value="MFS general substrate transporter like domains"/>
    <property type="match status" value="1"/>
</dbReference>
<evidence type="ECO:0000313" key="5">
    <source>
        <dbReference type="EMBL" id="KXS95001.1"/>
    </source>
</evidence>
<evidence type="ECO:0000259" key="4">
    <source>
        <dbReference type="PROSITE" id="PS50850"/>
    </source>
</evidence>
<dbReference type="GO" id="GO:0022857">
    <property type="term" value="F:transmembrane transporter activity"/>
    <property type="evidence" value="ECO:0007669"/>
    <property type="project" value="InterPro"/>
</dbReference>
<evidence type="ECO:0000256" key="2">
    <source>
        <dbReference type="ARBA" id="ARBA00006727"/>
    </source>
</evidence>
<dbReference type="PANTHER" id="PTHR11360">
    <property type="entry name" value="MONOCARBOXYLATE TRANSPORTER"/>
    <property type="match status" value="1"/>
</dbReference>
<dbReference type="SUPFAM" id="SSF103473">
    <property type="entry name" value="MFS general substrate transporter"/>
    <property type="match status" value="1"/>
</dbReference>
<feature type="transmembrane region" description="Helical" evidence="3">
    <location>
        <begin position="209"/>
        <end position="233"/>
    </location>
</feature>
<comment type="caution">
    <text evidence="5">The sequence shown here is derived from an EMBL/GenBank/DDBJ whole genome shotgun (WGS) entry which is preliminary data.</text>
</comment>
<proteinExistence type="inferred from homology"/>
<feature type="domain" description="Major facilitator superfamily (MFS) profile" evidence="4">
    <location>
        <begin position="150"/>
        <end position="339"/>
    </location>
</feature>
<evidence type="ECO:0000256" key="1">
    <source>
        <dbReference type="ARBA" id="ARBA00004141"/>
    </source>
</evidence>
<name>A0A139GXU3_9PEZI</name>
<keyword evidence="3" id="KW-1133">Transmembrane helix</keyword>
<feature type="transmembrane region" description="Helical" evidence="3">
    <location>
        <begin position="239"/>
        <end position="264"/>
    </location>
</feature>
<feature type="transmembrane region" description="Helical" evidence="3">
    <location>
        <begin position="75"/>
        <end position="96"/>
    </location>
</feature>